<comment type="subcellular location">
    <subcellularLocation>
        <location evidence="1">Cell membrane</location>
        <topology evidence="1">Multi-pass membrane protein</topology>
    </subcellularLocation>
</comment>
<evidence type="ECO:0000313" key="9">
    <source>
        <dbReference type="EMBL" id="MBB3114735.1"/>
    </source>
</evidence>
<evidence type="ECO:0000256" key="1">
    <source>
        <dbReference type="ARBA" id="ARBA00004651"/>
    </source>
</evidence>
<feature type="transmembrane region" description="Helical" evidence="8">
    <location>
        <begin position="20"/>
        <end position="37"/>
    </location>
</feature>
<dbReference type="PANTHER" id="PTHR32024">
    <property type="entry name" value="TRK SYSTEM POTASSIUM UPTAKE PROTEIN TRKG-RELATED"/>
    <property type="match status" value="1"/>
</dbReference>
<gene>
    <name evidence="9" type="ORF">FHS18_006893</name>
</gene>
<proteinExistence type="predicted"/>
<organism evidence="9 10">
    <name type="scientific">Paenibacillus phyllosphaerae</name>
    <dbReference type="NCBI Taxonomy" id="274593"/>
    <lineage>
        <taxon>Bacteria</taxon>
        <taxon>Bacillati</taxon>
        <taxon>Bacillota</taxon>
        <taxon>Bacilli</taxon>
        <taxon>Bacillales</taxon>
        <taxon>Paenibacillaceae</taxon>
        <taxon>Paenibacillus</taxon>
    </lineage>
</organism>
<keyword evidence="3" id="KW-1003">Cell membrane</keyword>
<keyword evidence="2" id="KW-0813">Transport</keyword>
<dbReference type="GO" id="GO:0030001">
    <property type="term" value="P:metal ion transport"/>
    <property type="evidence" value="ECO:0007669"/>
    <property type="project" value="UniProtKB-ARBA"/>
</dbReference>
<keyword evidence="7 8" id="KW-0472">Membrane</keyword>
<name>A0A7W5B5E6_9BACL</name>
<evidence type="ECO:0000256" key="7">
    <source>
        <dbReference type="ARBA" id="ARBA00023136"/>
    </source>
</evidence>
<feature type="transmembrane region" description="Helical" evidence="8">
    <location>
        <begin position="49"/>
        <end position="68"/>
    </location>
</feature>
<dbReference type="GO" id="GO:0005886">
    <property type="term" value="C:plasma membrane"/>
    <property type="evidence" value="ECO:0007669"/>
    <property type="project" value="UniProtKB-SubCell"/>
</dbReference>
<keyword evidence="10" id="KW-1185">Reference proteome</keyword>
<accession>A0A7W5B5E6</accession>
<keyword evidence="5 8" id="KW-1133">Transmembrane helix</keyword>
<reference evidence="9 10" key="1">
    <citation type="submission" date="2020-08" db="EMBL/GenBank/DDBJ databases">
        <title>Genomic Encyclopedia of Type Strains, Phase III (KMG-III): the genomes of soil and plant-associated and newly described type strains.</title>
        <authorList>
            <person name="Whitman W."/>
        </authorList>
    </citation>
    <scope>NUCLEOTIDE SEQUENCE [LARGE SCALE GENOMIC DNA]</scope>
    <source>
        <strain evidence="9 10">CECT 5862</strain>
    </source>
</reference>
<sequence length="113" mass="12049">MKKEKSNRWGMTRFSPPQVISIGFLIPILVGALLLMLPISKHPGVKITFLDALFEATSAVCVTGLVVTDTATTFTVFGECVLMILIQVGGLGFMTLGILVAMLLGKKIGLPAE</sequence>
<dbReference type="Pfam" id="PF02386">
    <property type="entry name" value="TrkH"/>
    <property type="match status" value="1"/>
</dbReference>
<dbReference type="GO" id="GO:0008324">
    <property type="term" value="F:monoatomic cation transmembrane transporter activity"/>
    <property type="evidence" value="ECO:0007669"/>
    <property type="project" value="InterPro"/>
</dbReference>
<evidence type="ECO:0000256" key="5">
    <source>
        <dbReference type="ARBA" id="ARBA00022989"/>
    </source>
</evidence>
<dbReference type="AlphaFoldDB" id="A0A7W5B5E6"/>
<evidence type="ECO:0000256" key="6">
    <source>
        <dbReference type="ARBA" id="ARBA00023065"/>
    </source>
</evidence>
<dbReference type="PANTHER" id="PTHR32024:SF1">
    <property type="entry name" value="KTR SYSTEM POTASSIUM UPTAKE PROTEIN B"/>
    <property type="match status" value="1"/>
</dbReference>
<evidence type="ECO:0000256" key="3">
    <source>
        <dbReference type="ARBA" id="ARBA00022475"/>
    </source>
</evidence>
<dbReference type="Proteomes" id="UP000570361">
    <property type="component" value="Unassembled WGS sequence"/>
</dbReference>
<evidence type="ECO:0000256" key="2">
    <source>
        <dbReference type="ARBA" id="ARBA00022448"/>
    </source>
</evidence>
<dbReference type="InterPro" id="IPR003445">
    <property type="entry name" value="Cat_transpt"/>
</dbReference>
<evidence type="ECO:0000256" key="4">
    <source>
        <dbReference type="ARBA" id="ARBA00022692"/>
    </source>
</evidence>
<feature type="transmembrane region" description="Helical" evidence="8">
    <location>
        <begin position="74"/>
        <end position="104"/>
    </location>
</feature>
<dbReference type="EMBL" id="JACHXK010000041">
    <property type="protein sequence ID" value="MBB3114735.1"/>
    <property type="molecule type" value="Genomic_DNA"/>
</dbReference>
<comment type="caution">
    <text evidence="9">The sequence shown here is derived from an EMBL/GenBank/DDBJ whole genome shotgun (WGS) entry which is preliminary data.</text>
</comment>
<keyword evidence="4 8" id="KW-0812">Transmembrane</keyword>
<protein>
    <submittedName>
        <fullName evidence="9">Trk-type K+ transport system membrane component</fullName>
    </submittedName>
</protein>
<evidence type="ECO:0000313" key="10">
    <source>
        <dbReference type="Proteomes" id="UP000570361"/>
    </source>
</evidence>
<keyword evidence="6" id="KW-0406">Ion transport</keyword>
<evidence type="ECO:0000256" key="8">
    <source>
        <dbReference type="SAM" id="Phobius"/>
    </source>
</evidence>